<evidence type="ECO:0000256" key="2">
    <source>
        <dbReference type="ARBA" id="ARBA00004496"/>
    </source>
</evidence>
<dbReference type="InterPro" id="IPR000237">
    <property type="entry name" value="GRIP_dom"/>
</dbReference>
<evidence type="ECO:0000313" key="10">
    <source>
        <dbReference type="EMBL" id="KAL1504574.1"/>
    </source>
</evidence>
<dbReference type="GO" id="GO:0005794">
    <property type="term" value="C:Golgi apparatus"/>
    <property type="evidence" value="ECO:0007669"/>
    <property type="project" value="TreeGrafter"/>
</dbReference>
<keyword evidence="11" id="KW-1185">Reference proteome</keyword>
<feature type="region of interest" description="Disordered" evidence="7">
    <location>
        <begin position="491"/>
        <end position="511"/>
    </location>
</feature>
<dbReference type="PANTHER" id="PTHR23157:SF25">
    <property type="entry name" value="GRIP AND COILED-COIL DOMAIN-CONTAINING PROTEIN 1"/>
    <property type="match status" value="1"/>
</dbReference>
<evidence type="ECO:0000256" key="6">
    <source>
        <dbReference type="SAM" id="Coils"/>
    </source>
</evidence>
<name>A0AB34IS79_PRYPA</name>
<feature type="coiled-coil region" evidence="6">
    <location>
        <begin position="403"/>
        <end position="430"/>
    </location>
</feature>
<dbReference type="EMBL" id="JBGBPQ010000019">
    <property type="protein sequence ID" value="KAL1504563.1"/>
    <property type="molecule type" value="Genomic_DNA"/>
</dbReference>
<dbReference type="EMBL" id="JBGBPQ010000019">
    <property type="protein sequence ID" value="KAL1504574.1"/>
    <property type="molecule type" value="Genomic_DNA"/>
</dbReference>
<accession>A0AB34IS79</accession>
<dbReference type="Proteomes" id="UP001515480">
    <property type="component" value="Unassembled WGS sequence"/>
</dbReference>
<evidence type="ECO:0000256" key="3">
    <source>
        <dbReference type="ARBA" id="ARBA00022490"/>
    </source>
</evidence>
<evidence type="ECO:0000259" key="8">
    <source>
        <dbReference type="PROSITE" id="PS50913"/>
    </source>
</evidence>
<keyword evidence="4 6" id="KW-0175">Coiled coil</keyword>
<feature type="domain" description="GRIP" evidence="8">
    <location>
        <begin position="434"/>
        <end position="483"/>
    </location>
</feature>
<dbReference type="AlphaFoldDB" id="A0AB34IS79"/>
<comment type="caution">
    <text evidence="10">The sequence shown here is derived from an EMBL/GenBank/DDBJ whole genome shotgun (WGS) entry which is preliminary data.</text>
</comment>
<feature type="coiled-coil region" evidence="6">
    <location>
        <begin position="321"/>
        <end position="352"/>
    </location>
</feature>
<feature type="region of interest" description="Disordered" evidence="7">
    <location>
        <begin position="1"/>
        <end position="23"/>
    </location>
</feature>
<feature type="compositionally biased region" description="Low complexity" evidence="7">
    <location>
        <begin position="1"/>
        <end position="19"/>
    </location>
</feature>
<dbReference type="SMART" id="SM00755">
    <property type="entry name" value="Grip"/>
    <property type="match status" value="2"/>
</dbReference>
<comment type="subcellular location">
    <subcellularLocation>
        <location evidence="2">Cytoplasm</location>
    </subcellularLocation>
    <subcellularLocation>
        <location evidence="1">Endomembrane system</location>
        <topology evidence="1">Peripheral membrane protein</topology>
    </subcellularLocation>
</comment>
<evidence type="ECO:0000256" key="4">
    <source>
        <dbReference type="ARBA" id="ARBA00023054"/>
    </source>
</evidence>
<keyword evidence="3" id="KW-0963">Cytoplasm</keyword>
<evidence type="ECO:0000256" key="7">
    <source>
        <dbReference type="SAM" id="MobiDB-lite"/>
    </source>
</evidence>
<feature type="domain" description="GRIP" evidence="8">
    <location>
        <begin position="574"/>
        <end position="624"/>
    </location>
</feature>
<dbReference type="PROSITE" id="PS50913">
    <property type="entry name" value="GRIP"/>
    <property type="match status" value="2"/>
</dbReference>
<evidence type="ECO:0000256" key="5">
    <source>
        <dbReference type="ARBA" id="ARBA00023136"/>
    </source>
</evidence>
<dbReference type="PANTHER" id="PTHR23157">
    <property type="entry name" value="GRIP AND COILED-COIL DOMAIN-CONTAINING PROTEIN 1"/>
    <property type="match status" value="1"/>
</dbReference>
<evidence type="ECO:0000256" key="1">
    <source>
        <dbReference type="ARBA" id="ARBA00004184"/>
    </source>
</evidence>
<feature type="region of interest" description="Disordered" evidence="7">
    <location>
        <begin position="355"/>
        <end position="394"/>
    </location>
</feature>
<feature type="compositionally biased region" description="Basic and acidic residues" evidence="7">
    <location>
        <begin position="43"/>
        <end position="53"/>
    </location>
</feature>
<feature type="region of interest" description="Disordered" evidence="7">
    <location>
        <begin position="43"/>
        <end position="93"/>
    </location>
</feature>
<keyword evidence="5" id="KW-0472">Membrane</keyword>
<proteinExistence type="predicted"/>
<protein>
    <recommendedName>
        <fullName evidence="8">GRIP domain-containing protein</fullName>
    </recommendedName>
</protein>
<organism evidence="10 11">
    <name type="scientific">Prymnesium parvum</name>
    <name type="common">Toxic golden alga</name>
    <dbReference type="NCBI Taxonomy" id="97485"/>
    <lineage>
        <taxon>Eukaryota</taxon>
        <taxon>Haptista</taxon>
        <taxon>Haptophyta</taxon>
        <taxon>Prymnesiophyceae</taxon>
        <taxon>Prymnesiales</taxon>
        <taxon>Prymnesiaceae</taxon>
        <taxon>Prymnesium</taxon>
    </lineage>
</organism>
<dbReference type="InterPro" id="IPR051952">
    <property type="entry name" value="Golgi-autophagy_related"/>
</dbReference>
<sequence length="647" mass="70958">MLRALQEAAEAASESGRLRLGTPAASEWFPSAQLLSSREWFPEDRRTSGEDAPHFSISDSVHDFVEEDGEGPVNVGNGGSRPTAPDARAPPEEASRHHARIAALEDEVAQTKLRALRKLREQEATIHELEQQVAALQAERTILRREIFEAQRGAQTPVAVPPPTPAAADAATAGCARDVRRREMLRDKVALQAAELLRERAAHDAASREVERLQRRLHEAQAARQQAEGLAEELQAEIRVASRRTLSPSAGAPTRPAREEAVRVSEEAVRAREERDDAAGIVLRVQEELEEVRRVSAEEVRQARADAAAADAKLLLAAADVKTLKAQLASVRQKAREMLEQKDGEIAALHRRRLHSHAHGGHEGAGAKAEEEAPPGTPRADRTTRGPPSSSGLDELRQYAVLQARLEAEVQRERARSHELQQQLQAAVLERRPVQEHGEDAAYLKNVLLRFLEMGEVDSAPLLQVLATALHFNDEEVARVRAARARRGRFSLTHAGQPRAADAQISSHRCSAPETRSSVDAAARSVGHLGDAGDSNGQVIEQLRNELHEMTRRHTVTEALLHKANEQLEARCRASASGNDLAYLRQVVLGYLCLGDGEESTPLLHVISTILHFDEADIAKIHAVRRHKVASQAGLLGQAAKLFYLQQ</sequence>
<feature type="coiled-coil region" evidence="6">
    <location>
        <begin position="196"/>
        <end position="244"/>
    </location>
</feature>
<feature type="coiled-coil region" evidence="6">
    <location>
        <begin position="101"/>
        <end position="146"/>
    </location>
</feature>
<reference evidence="10 11" key="1">
    <citation type="journal article" date="2024" name="Science">
        <title>Giant polyketide synthase enzymes in the biosynthesis of giant marine polyether toxins.</title>
        <authorList>
            <person name="Fallon T.R."/>
            <person name="Shende V.V."/>
            <person name="Wierzbicki I.H."/>
            <person name="Pendleton A.L."/>
            <person name="Watervoot N.F."/>
            <person name="Auber R.P."/>
            <person name="Gonzalez D.J."/>
            <person name="Wisecaver J.H."/>
            <person name="Moore B.S."/>
        </authorList>
    </citation>
    <scope>NUCLEOTIDE SEQUENCE [LARGE SCALE GENOMIC DNA]</scope>
    <source>
        <strain evidence="10 11">12B1</strain>
    </source>
</reference>
<evidence type="ECO:0000313" key="11">
    <source>
        <dbReference type="Proteomes" id="UP001515480"/>
    </source>
</evidence>
<gene>
    <name evidence="9" type="ORF">AB1Y20_008349</name>
    <name evidence="10" type="ORF">AB1Y20_008360</name>
</gene>
<dbReference type="Gene3D" id="1.10.220.60">
    <property type="entry name" value="GRIP domain"/>
    <property type="match status" value="2"/>
</dbReference>
<evidence type="ECO:0000313" key="9">
    <source>
        <dbReference type="EMBL" id="KAL1504563.1"/>
    </source>
</evidence>
<dbReference type="Pfam" id="PF01465">
    <property type="entry name" value="GRIP"/>
    <property type="match status" value="2"/>
</dbReference>